<accession>A0AAD7SA17</accession>
<dbReference type="Proteomes" id="UP001221898">
    <property type="component" value="Unassembled WGS sequence"/>
</dbReference>
<name>A0AAD7SA17_9TELE</name>
<evidence type="ECO:0000313" key="1">
    <source>
        <dbReference type="EMBL" id="KAJ8398749.1"/>
    </source>
</evidence>
<reference evidence="1" key="1">
    <citation type="journal article" date="2023" name="Science">
        <title>Genome structures resolve the early diversification of teleost fishes.</title>
        <authorList>
            <person name="Parey E."/>
            <person name="Louis A."/>
            <person name="Montfort J."/>
            <person name="Bouchez O."/>
            <person name="Roques C."/>
            <person name="Iampietro C."/>
            <person name="Lluch J."/>
            <person name="Castinel A."/>
            <person name="Donnadieu C."/>
            <person name="Desvignes T."/>
            <person name="Floi Bucao C."/>
            <person name="Jouanno E."/>
            <person name="Wen M."/>
            <person name="Mejri S."/>
            <person name="Dirks R."/>
            <person name="Jansen H."/>
            <person name="Henkel C."/>
            <person name="Chen W.J."/>
            <person name="Zahm M."/>
            <person name="Cabau C."/>
            <person name="Klopp C."/>
            <person name="Thompson A.W."/>
            <person name="Robinson-Rechavi M."/>
            <person name="Braasch I."/>
            <person name="Lecointre G."/>
            <person name="Bobe J."/>
            <person name="Postlethwait J.H."/>
            <person name="Berthelot C."/>
            <person name="Roest Crollius H."/>
            <person name="Guiguen Y."/>
        </authorList>
    </citation>
    <scope>NUCLEOTIDE SEQUENCE</scope>
    <source>
        <strain evidence="1">NC1722</strain>
    </source>
</reference>
<dbReference type="AlphaFoldDB" id="A0AAD7SA17"/>
<protein>
    <submittedName>
        <fullName evidence="1">Uncharacterized protein</fullName>
    </submittedName>
</protein>
<proteinExistence type="predicted"/>
<evidence type="ECO:0000313" key="2">
    <source>
        <dbReference type="Proteomes" id="UP001221898"/>
    </source>
</evidence>
<sequence>MGLDRQLFLISLNTAGLTDFYRLVLRAWRLLTPCLEGGLESRFIVAGICTLAHLRQPSQGCGLVTPQELAELEKVLGDVQWALPGPGVG</sequence>
<organism evidence="1 2">
    <name type="scientific">Aldrovandia affinis</name>
    <dbReference type="NCBI Taxonomy" id="143900"/>
    <lineage>
        <taxon>Eukaryota</taxon>
        <taxon>Metazoa</taxon>
        <taxon>Chordata</taxon>
        <taxon>Craniata</taxon>
        <taxon>Vertebrata</taxon>
        <taxon>Euteleostomi</taxon>
        <taxon>Actinopterygii</taxon>
        <taxon>Neopterygii</taxon>
        <taxon>Teleostei</taxon>
        <taxon>Notacanthiformes</taxon>
        <taxon>Halosauridae</taxon>
        <taxon>Aldrovandia</taxon>
    </lineage>
</organism>
<dbReference type="EMBL" id="JAINUG010000088">
    <property type="protein sequence ID" value="KAJ8398749.1"/>
    <property type="molecule type" value="Genomic_DNA"/>
</dbReference>
<gene>
    <name evidence="1" type="ORF">AAFF_G00419460</name>
</gene>
<keyword evidence="2" id="KW-1185">Reference proteome</keyword>
<comment type="caution">
    <text evidence="1">The sequence shown here is derived from an EMBL/GenBank/DDBJ whole genome shotgun (WGS) entry which is preliminary data.</text>
</comment>